<keyword evidence="4" id="KW-0175">Coiled coil</keyword>
<reference evidence="6" key="1">
    <citation type="journal article" date="2020" name="Nature">
        <title>Giant virus diversity and host interactions through global metagenomics.</title>
        <authorList>
            <person name="Schulz F."/>
            <person name="Roux S."/>
            <person name="Paez-Espino D."/>
            <person name="Jungbluth S."/>
            <person name="Walsh D.A."/>
            <person name="Denef V.J."/>
            <person name="McMahon K.D."/>
            <person name="Konstantinidis K.T."/>
            <person name="Eloe-Fadrosh E.A."/>
            <person name="Kyrpides N.C."/>
            <person name="Woyke T."/>
        </authorList>
    </citation>
    <scope>NUCLEOTIDE SEQUENCE</scope>
    <source>
        <strain evidence="6">GVMAG-M-3300023184-177</strain>
    </source>
</reference>
<sequence length="431" mass="50432">MSEQLNIFEIIDLDIRFREFVETTNNKLNNMWAFMMYNNFCEKEVMDLKHTNNELKKELEENTTNMFSLKLKYEQLKNKVDPPNNKRKSNALDVLASEFKKIKRYKKSSPDLIDDMATEIFKKLNNIYDIINLKNLANKFDFMSNNKFRKLYNIIPALEELTTIIGMNNVKEKVFRSICYFLHDINEQHSNEMNHIMIMGPPGVGKTTIAKIMGSIYLKLGFLENDTFITATRSDLVAKYLGQTADKTQKVIDSALGGVLFIDEVYSLGNKEGRDSFAKECIDTINLNMSRTDRPWLLIVGGYKEEIEESFLAFNKGLERRFTIKLEINGYNETELLEILNSFIIQEKWELEDNAINEKDIKDNIDRFKYFGGDMRKLFQLAKENYCVRSMKTSLTLNGLHKKLSRDDFQQSIEQFKVPKEDKTSHSMMYI</sequence>
<dbReference type="SUPFAM" id="SSF52540">
    <property type="entry name" value="P-loop containing nucleoside triphosphate hydrolases"/>
    <property type="match status" value="1"/>
</dbReference>
<evidence type="ECO:0000259" key="5">
    <source>
        <dbReference type="SMART" id="SM00382"/>
    </source>
</evidence>
<evidence type="ECO:0000256" key="3">
    <source>
        <dbReference type="ARBA" id="ARBA00022840"/>
    </source>
</evidence>
<evidence type="ECO:0000313" key="6">
    <source>
        <dbReference type="EMBL" id="QHT84656.1"/>
    </source>
</evidence>
<dbReference type="Pfam" id="PF00004">
    <property type="entry name" value="AAA"/>
    <property type="match status" value="1"/>
</dbReference>
<proteinExistence type="inferred from homology"/>
<dbReference type="GO" id="GO:0016887">
    <property type="term" value="F:ATP hydrolysis activity"/>
    <property type="evidence" value="ECO:0007669"/>
    <property type="project" value="InterPro"/>
</dbReference>
<comment type="similarity">
    <text evidence="1">Belongs to the CbxX/CfxQ family.</text>
</comment>
<dbReference type="InterPro" id="IPR050773">
    <property type="entry name" value="CbxX/CfxQ_RuBisCO_ESX"/>
</dbReference>
<dbReference type="SMART" id="SM00382">
    <property type="entry name" value="AAA"/>
    <property type="match status" value="1"/>
</dbReference>
<dbReference type="GO" id="GO:0005524">
    <property type="term" value="F:ATP binding"/>
    <property type="evidence" value="ECO:0007669"/>
    <property type="project" value="UniProtKB-KW"/>
</dbReference>
<organism evidence="6">
    <name type="scientific">viral metagenome</name>
    <dbReference type="NCBI Taxonomy" id="1070528"/>
    <lineage>
        <taxon>unclassified sequences</taxon>
        <taxon>metagenomes</taxon>
        <taxon>organismal metagenomes</taxon>
    </lineage>
</organism>
<dbReference type="InterPro" id="IPR027417">
    <property type="entry name" value="P-loop_NTPase"/>
</dbReference>
<dbReference type="Gene3D" id="3.40.50.300">
    <property type="entry name" value="P-loop containing nucleotide triphosphate hydrolases"/>
    <property type="match status" value="1"/>
</dbReference>
<evidence type="ECO:0000256" key="4">
    <source>
        <dbReference type="SAM" id="Coils"/>
    </source>
</evidence>
<dbReference type="InterPro" id="IPR000641">
    <property type="entry name" value="CbxX/CfxQ"/>
</dbReference>
<evidence type="ECO:0000256" key="1">
    <source>
        <dbReference type="ARBA" id="ARBA00010378"/>
    </source>
</evidence>
<name>A0A6C0HWX6_9ZZZZ</name>
<dbReference type="PRINTS" id="PR00819">
    <property type="entry name" value="CBXCFQXSUPER"/>
</dbReference>
<evidence type="ECO:0000256" key="2">
    <source>
        <dbReference type="ARBA" id="ARBA00022741"/>
    </source>
</evidence>
<accession>A0A6C0HWX6</accession>
<keyword evidence="2" id="KW-0547">Nucleotide-binding</keyword>
<dbReference type="InterPro" id="IPR003959">
    <property type="entry name" value="ATPase_AAA_core"/>
</dbReference>
<protein>
    <recommendedName>
        <fullName evidence="5">AAA+ ATPase domain-containing protein</fullName>
    </recommendedName>
</protein>
<keyword evidence="3" id="KW-0067">ATP-binding</keyword>
<dbReference type="EMBL" id="MN740022">
    <property type="protein sequence ID" value="QHT84656.1"/>
    <property type="molecule type" value="Genomic_DNA"/>
</dbReference>
<dbReference type="AlphaFoldDB" id="A0A6C0HWX6"/>
<dbReference type="PANTHER" id="PTHR43392:SF2">
    <property type="entry name" value="AAA-TYPE ATPASE FAMILY PROTEIN _ ANKYRIN REPEAT FAMILY PROTEIN"/>
    <property type="match status" value="1"/>
</dbReference>
<feature type="coiled-coil region" evidence="4">
    <location>
        <begin position="38"/>
        <end position="79"/>
    </location>
</feature>
<feature type="domain" description="AAA+ ATPase" evidence="5">
    <location>
        <begin position="192"/>
        <end position="332"/>
    </location>
</feature>
<dbReference type="PANTHER" id="PTHR43392">
    <property type="entry name" value="AAA-TYPE ATPASE FAMILY PROTEIN / ANKYRIN REPEAT FAMILY PROTEIN"/>
    <property type="match status" value="1"/>
</dbReference>
<dbReference type="InterPro" id="IPR003593">
    <property type="entry name" value="AAA+_ATPase"/>
</dbReference>